<name>A0A918IDK5_9ACTN</name>
<proteinExistence type="predicted"/>
<evidence type="ECO:0000313" key="2">
    <source>
        <dbReference type="EMBL" id="GGV05380.1"/>
    </source>
</evidence>
<dbReference type="RefSeq" id="WP_191875608.1">
    <property type="nucleotide sequence ID" value="NZ_BMTD01000011.1"/>
</dbReference>
<reference evidence="2" key="2">
    <citation type="submission" date="2020-09" db="EMBL/GenBank/DDBJ databases">
        <authorList>
            <person name="Sun Q."/>
            <person name="Ohkuma M."/>
        </authorList>
    </citation>
    <scope>NUCLEOTIDE SEQUENCE</scope>
    <source>
        <strain evidence="2">JCM 4369</strain>
    </source>
</reference>
<comment type="caution">
    <text evidence="2">The sequence shown here is derived from an EMBL/GenBank/DDBJ whole genome shotgun (WGS) entry which is preliminary data.</text>
</comment>
<dbReference type="AlphaFoldDB" id="A0A918IDK5"/>
<dbReference type="Proteomes" id="UP000618795">
    <property type="component" value="Unassembled WGS sequence"/>
</dbReference>
<evidence type="ECO:0000256" key="1">
    <source>
        <dbReference type="SAM" id="MobiDB-lite"/>
    </source>
</evidence>
<protein>
    <submittedName>
        <fullName evidence="2">Uncharacterized protein</fullName>
    </submittedName>
</protein>
<gene>
    <name evidence="2" type="ORF">GCM10010260_48190</name>
</gene>
<feature type="region of interest" description="Disordered" evidence="1">
    <location>
        <begin position="122"/>
        <end position="152"/>
    </location>
</feature>
<sequence>MPVLTASRTPAQLLAELERLVEVDWSTVWAGVPEGADQRTSWCAALGWQPLWFQAGLWVRTAGGTRLHVAASAPGRAVTRVEHTMWAARARDVVENDRVTRLALGSFTAHLAALRGVMGEPIGNGIQEDPDFPESPGSGPERREEQPNPHRTAVWRFRTPGAPVFELRSDLGLGSQTAPVPADARIALICHSPREQPMPGPDRHA</sequence>
<reference evidence="2" key="1">
    <citation type="journal article" date="2014" name="Int. J. Syst. Evol. Microbiol.">
        <title>Complete genome sequence of Corynebacterium casei LMG S-19264T (=DSM 44701T), isolated from a smear-ripened cheese.</title>
        <authorList>
            <consortium name="US DOE Joint Genome Institute (JGI-PGF)"/>
            <person name="Walter F."/>
            <person name="Albersmeier A."/>
            <person name="Kalinowski J."/>
            <person name="Ruckert C."/>
        </authorList>
    </citation>
    <scope>NUCLEOTIDE SEQUENCE</scope>
    <source>
        <strain evidence="2">JCM 4369</strain>
    </source>
</reference>
<dbReference type="EMBL" id="BMTD01000011">
    <property type="protein sequence ID" value="GGV05380.1"/>
    <property type="molecule type" value="Genomic_DNA"/>
</dbReference>
<evidence type="ECO:0000313" key="3">
    <source>
        <dbReference type="Proteomes" id="UP000618795"/>
    </source>
</evidence>
<accession>A0A918IDK5</accession>
<organism evidence="2 3">
    <name type="scientific">Streptomyces filipinensis</name>
    <dbReference type="NCBI Taxonomy" id="66887"/>
    <lineage>
        <taxon>Bacteria</taxon>
        <taxon>Bacillati</taxon>
        <taxon>Actinomycetota</taxon>
        <taxon>Actinomycetes</taxon>
        <taxon>Kitasatosporales</taxon>
        <taxon>Streptomycetaceae</taxon>
        <taxon>Streptomyces</taxon>
    </lineage>
</organism>
<keyword evidence="3" id="KW-1185">Reference proteome</keyword>